<evidence type="ECO:0000256" key="1">
    <source>
        <dbReference type="SAM" id="MobiDB-lite"/>
    </source>
</evidence>
<dbReference type="PANTHER" id="PTHR43628:SF1">
    <property type="entry name" value="CHITIN SYNTHASE REGULATORY FACTOR 2-RELATED"/>
    <property type="match status" value="1"/>
</dbReference>
<dbReference type="InterPro" id="IPR006597">
    <property type="entry name" value="Sel1-like"/>
</dbReference>
<sequence>MKYYQFIKYKLIIVLLVLASDSINTVMAYSLSNNVLKFQQKLAKKGDPYAQYRLGVMYESGFGVEVDFDEALKWYKKSSRQNNNAATRRINYIDILKNGYQVEEDAAWLDGLKQDAAADGEAMLLLGIMYKNGTAVDKNLNMSYKYLKKAVVKDVSGAEDELIVVKELLEVQKKQDIENEGHQVEEALVREKEEKTRKKAEAKKRRLTREKRKQRLARKKEEKKAKRRRVIILKGDNAVAQQKADNVADAGTKTASVEEKGLSWAETVELERKKQAAGN</sequence>
<dbReference type="SUPFAM" id="SSF81901">
    <property type="entry name" value="HCP-like"/>
    <property type="match status" value="1"/>
</dbReference>
<feature type="region of interest" description="Disordered" evidence="1">
    <location>
        <begin position="188"/>
        <end position="229"/>
    </location>
</feature>
<dbReference type="InterPro" id="IPR052945">
    <property type="entry name" value="Mitotic_Regulator"/>
</dbReference>
<reference evidence="2" key="1">
    <citation type="submission" date="2018-06" db="EMBL/GenBank/DDBJ databases">
        <authorList>
            <person name="Zhirakovskaya E."/>
        </authorList>
    </citation>
    <scope>NUCLEOTIDE SEQUENCE</scope>
</reference>
<accession>A0A3B0WXY2</accession>
<evidence type="ECO:0008006" key="3">
    <source>
        <dbReference type="Google" id="ProtNLM"/>
    </source>
</evidence>
<dbReference type="EMBL" id="UOFG01000133">
    <property type="protein sequence ID" value="VAW60875.1"/>
    <property type="molecule type" value="Genomic_DNA"/>
</dbReference>
<dbReference type="AlphaFoldDB" id="A0A3B0WXY2"/>
<dbReference type="InterPro" id="IPR011990">
    <property type="entry name" value="TPR-like_helical_dom_sf"/>
</dbReference>
<name>A0A3B0WXY2_9ZZZZ</name>
<feature type="compositionally biased region" description="Basic residues" evidence="1">
    <location>
        <begin position="197"/>
        <end position="218"/>
    </location>
</feature>
<dbReference type="PANTHER" id="PTHR43628">
    <property type="entry name" value="ACTIVATOR OF C KINASE PROTEIN 1-RELATED"/>
    <property type="match status" value="1"/>
</dbReference>
<evidence type="ECO:0000313" key="2">
    <source>
        <dbReference type="EMBL" id="VAW60875.1"/>
    </source>
</evidence>
<protein>
    <recommendedName>
        <fullName evidence="3">TETRATRICOPEPTIDE REPEAT FAMILY PROTEIN</fullName>
    </recommendedName>
</protein>
<organism evidence="2">
    <name type="scientific">hydrothermal vent metagenome</name>
    <dbReference type="NCBI Taxonomy" id="652676"/>
    <lineage>
        <taxon>unclassified sequences</taxon>
        <taxon>metagenomes</taxon>
        <taxon>ecological metagenomes</taxon>
    </lineage>
</organism>
<proteinExistence type="predicted"/>
<dbReference type="Pfam" id="PF08238">
    <property type="entry name" value="Sel1"/>
    <property type="match status" value="2"/>
</dbReference>
<gene>
    <name evidence="2" type="ORF">MNBD_GAMMA11-2792</name>
</gene>
<feature type="region of interest" description="Disordered" evidence="1">
    <location>
        <begin position="242"/>
        <end position="262"/>
    </location>
</feature>
<dbReference type="SMART" id="SM00671">
    <property type="entry name" value="SEL1"/>
    <property type="match status" value="2"/>
</dbReference>
<dbReference type="Gene3D" id="1.25.40.10">
    <property type="entry name" value="Tetratricopeptide repeat domain"/>
    <property type="match status" value="1"/>
</dbReference>